<protein>
    <recommendedName>
        <fullName evidence="9">F0F1 ATP synthase subunit I</fullName>
    </recommendedName>
</protein>
<evidence type="ECO:0000256" key="7">
    <source>
        <dbReference type="SAM" id="Phobius"/>
    </source>
</evidence>
<evidence type="ECO:0000256" key="5">
    <source>
        <dbReference type="ARBA" id="ARBA00023136"/>
    </source>
</evidence>
<feature type="transmembrane region" description="Helical" evidence="7">
    <location>
        <begin position="97"/>
        <end position="122"/>
    </location>
</feature>
<dbReference type="GO" id="GO:0005886">
    <property type="term" value="C:plasma membrane"/>
    <property type="evidence" value="ECO:0007669"/>
    <property type="project" value="UniProtKB-SubCell"/>
</dbReference>
<dbReference type="Pfam" id="PF03899">
    <property type="entry name" value="ATP-synt_I"/>
    <property type="match status" value="1"/>
</dbReference>
<feature type="transmembrane region" description="Helical" evidence="7">
    <location>
        <begin position="66"/>
        <end position="85"/>
    </location>
</feature>
<keyword evidence="4 7" id="KW-1133">Transmembrane helix</keyword>
<feature type="transmembrane region" description="Helical" evidence="7">
    <location>
        <begin position="37"/>
        <end position="60"/>
    </location>
</feature>
<evidence type="ECO:0000256" key="6">
    <source>
        <dbReference type="SAM" id="MobiDB-lite"/>
    </source>
</evidence>
<feature type="region of interest" description="Disordered" evidence="6">
    <location>
        <begin position="1"/>
        <end position="20"/>
    </location>
</feature>
<proteinExistence type="predicted"/>
<keyword evidence="3 7" id="KW-0812">Transmembrane</keyword>
<reference evidence="8" key="1">
    <citation type="submission" date="2009-10" db="EMBL/GenBank/DDBJ databases">
        <title>Diversity of trophic interactions inside an arsenic-rich microbial ecosystem.</title>
        <authorList>
            <person name="Bertin P.N."/>
            <person name="Heinrich-Salmeron A."/>
            <person name="Pelletier E."/>
            <person name="Goulhen-Chollet F."/>
            <person name="Arsene-Ploetze F."/>
            <person name="Gallien S."/>
            <person name="Calteau A."/>
            <person name="Vallenet D."/>
            <person name="Casiot C."/>
            <person name="Chane-Woon-Ming B."/>
            <person name="Giloteaux L."/>
            <person name="Barakat M."/>
            <person name="Bonnefoy V."/>
            <person name="Bruneel O."/>
            <person name="Chandler M."/>
            <person name="Cleiss J."/>
            <person name="Duran R."/>
            <person name="Elbaz-Poulichet F."/>
            <person name="Fonknechten N."/>
            <person name="Lauga B."/>
            <person name="Mornico D."/>
            <person name="Ortet P."/>
            <person name="Schaeffer C."/>
            <person name="Siguier P."/>
            <person name="Alexander Thil Smith A."/>
            <person name="Van Dorsselaer A."/>
            <person name="Weissenbach J."/>
            <person name="Medigue C."/>
            <person name="Le Paslier D."/>
        </authorList>
    </citation>
    <scope>NUCLEOTIDE SEQUENCE</scope>
</reference>
<dbReference type="InterPro" id="IPR005598">
    <property type="entry name" value="ATP_synth_I"/>
</dbReference>
<organism evidence="8">
    <name type="scientific">mine drainage metagenome</name>
    <dbReference type="NCBI Taxonomy" id="410659"/>
    <lineage>
        <taxon>unclassified sequences</taxon>
        <taxon>metagenomes</taxon>
        <taxon>ecological metagenomes</taxon>
    </lineage>
</organism>
<keyword evidence="2" id="KW-1003">Cell membrane</keyword>
<dbReference type="AlphaFoldDB" id="E6PU30"/>
<evidence type="ECO:0000256" key="4">
    <source>
        <dbReference type="ARBA" id="ARBA00022989"/>
    </source>
</evidence>
<keyword evidence="5 7" id="KW-0472">Membrane</keyword>
<evidence type="ECO:0000256" key="1">
    <source>
        <dbReference type="ARBA" id="ARBA00004651"/>
    </source>
</evidence>
<evidence type="ECO:0000256" key="2">
    <source>
        <dbReference type="ARBA" id="ARBA00022475"/>
    </source>
</evidence>
<evidence type="ECO:0008006" key="9">
    <source>
        <dbReference type="Google" id="ProtNLM"/>
    </source>
</evidence>
<comment type="caution">
    <text evidence="8">The sequence shown here is derived from an EMBL/GenBank/DDBJ whole genome shotgun (WGS) entry which is preliminary data.</text>
</comment>
<name>E6PU30_9ZZZZ</name>
<sequence length="161" mass="17076">MRQVQASDSWQDDADKTERKPLTREQAQALMLAKPGVSVWTVVGLQALVGALVAIAAYGIAGLPAALSALYGCIVVMLPAALFAGGMRAWLVKLQPAFALFGFAFGELLKIALTVVLLLLAPRLLPGLSWPAMLVGLVATLQVYWIALVLRGKLRGKAPKA</sequence>
<evidence type="ECO:0000313" key="8">
    <source>
        <dbReference type="EMBL" id="CBH98437.1"/>
    </source>
</evidence>
<accession>E6PU30</accession>
<feature type="transmembrane region" description="Helical" evidence="7">
    <location>
        <begin position="128"/>
        <end position="150"/>
    </location>
</feature>
<evidence type="ECO:0000256" key="3">
    <source>
        <dbReference type="ARBA" id="ARBA00022692"/>
    </source>
</evidence>
<gene>
    <name evidence="8" type="ORF">CARN2_3915</name>
</gene>
<dbReference type="EMBL" id="CABM01000053">
    <property type="protein sequence ID" value="CBH98437.1"/>
    <property type="molecule type" value="Genomic_DNA"/>
</dbReference>
<comment type="subcellular location">
    <subcellularLocation>
        <location evidence="1">Cell membrane</location>
        <topology evidence="1">Multi-pass membrane protein</topology>
    </subcellularLocation>
</comment>